<keyword evidence="3" id="KW-1185">Reference proteome</keyword>
<sequence>MKTVDLEYYADQFLKRHFNIPLSIPIRISGRMTSKLGAFKIQYQGRKMVSSEIVMSANFIHNNHTDTILDVLYHECVHYALFSLGRPFRDSDKEFISTLKSLGISETKTYQYKGITHLYACSRCNYQFTKNMKGYEKRYRCRYCQKRFVYKGTIHSSPHPEYH</sequence>
<evidence type="ECO:0000313" key="2">
    <source>
        <dbReference type="EMBL" id="MFD2830394.1"/>
    </source>
</evidence>
<accession>A0ABW5WYF0</accession>
<protein>
    <submittedName>
        <fullName evidence="2">SprT-like domain-containing protein</fullName>
    </submittedName>
</protein>
<comment type="caution">
    <text evidence="2">The sequence shown here is derived from an EMBL/GenBank/DDBJ whole genome shotgun (WGS) entry which is preliminary data.</text>
</comment>
<organism evidence="2 3">
    <name type="scientific">Corticicoccus populi</name>
    <dbReference type="NCBI Taxonomy" id="1812821"/>
    <lineage>
        <taxon>Bacteria</taxon>
        <taxon>Bacillati</taxon>
        <taxon>Bacillota</taxon>
        <taxon>Bacilli</taxon>
        <taxon>Bacillales</taxon>
        <taxon>Staphylococcaceae</taxon>
        <taxon>Corticicoccus</taxon>
    </lineage>
</organism>
<dbReference type="SMART" id="SM00731">
    <property type="entry name" value="SprT"/>
    <property type="match status" value="1"/>
</dbReference>
<dbReference type="EMBL" id="JBHUOQ010000001">
    <property type="protein sequence ID" value="MFD2830394.1"/>
    <property type="molecule type" value="Genomic_DNA"/>
</dbReference>
<evidence type="ECO:0000313" key="3">
    <source>
        <dbReference type="Proteomes" id="UP001597519"/>
    </source>
</evidence>
<feature type="domain" description="SprT-like" evidence="1">
    <location>
        <begin position="4"/>
        <end position="151"/>
    </location>
</feature>
<dbReference type="Proteomes" id="UP001597519">
    <property type="component" value="Unassembled WGS sequence"/>
</dbReference>
<dbReference type="Pfam" id="PF10263">
    <property type="entry name" value="SprT-like"/>
    <property type="match status" value="1"/>
</dbReference>
<gene>
    <name evidence="2" type="ORF">ACFSX4_07900</name>
</gene>
<evidence type="ECO:0000259" key="1">
    <source>
        <dbReference type="SMART" id="SM00731"/>
    </source>
</evidence>
<proteinExistence type="predicted"/>
<dbReference type="InterPro" id="IPR006640">
    <property type="entry name" value="SprT-like_domain"/>
</dbReference>
<reference evidence="3" key="1">
    <citation type="journal article" date="2019" name="Int. J. Syst. Evol. Microbiol.">
        <title>The Global Catalogue of Microorganisms (GCM) 10K type strain sequencing project: providing services to taxonomists for standard genome sequencing and annotation.</title>
        <authorList>
            <consortium name="The Broad Institute Genomics Platform"/>
            <consortium name="The Broad Institute Genome Sequencing Center for Infectious Disease"/>
            <person name="Wu L."/>
            <person name="Ma J."/>
        </authorList>
    </citation>
    <scope>NUCLEOTIDE SEQUENCE [LARGE SCALE GENOMIC DNA]</scope>
    <source>
        <strain evidence="3">KCTC 33575</strain>
    </source>
</reference>
<name>A0ABW5WYF0_9STAP</name>
<dbReference type="RefSeq" id="WP_377773284.1">
    <property type="nucleotide sequence ID" value="NZ_JBHUOQ010000001.1"/>
</dbReference>
<dbReference type="Gene3D" id="2.20.28.30">
    <property type="entry name" value="RNA polymerase ii, chain L"/>
    <property type="match status" value="1"/>
</dbReference>